<name>A0A8J3SIB0_9ACTN</name>
<proteinExistence type="predicted"/>
<dbReference type="AlphaFoldDB" id="A0A8J3SIB0"/>
<evidence type="ECO:0000313" key="3">
    <source>
        <dbReference type="Proteomes" id="UP000619788"/>
    </source>
</evidence>
<dbReference type="Proteomes" id="UP000619788">
    <property type="component" value="Unassembled WGS sequence"/>
</dbReference>
<sequence length="185" mass="20307">MRTLPRTHRTGRPDAGTRTPGRGACARAAVAAGALLVLQASFVTLLPGPATAADRPARLDHDQAVKRLKRAGLSWTSSGGCADRRNPRCTSFDALRVVSLRKVIKLKRRSGCPITLTGGTETGHEHGRYSHYTGYKLDIALNGCVDRHITRRYPFHGLRDDGARLYRAPGALYARTSDHWDILLR</sequence>
<protein>
    <submittedName>
        <fullName evidence="2">Uncharacterized protein</fullName>
    </submittedName>
</protein>
<dbReference type="RefSeq" id="WP_204065273.1">
    <property type="nucleotide sequence ID" value="NZ_BOOJ01000030.1"/>
</dbReference>
<dbReference type="EMBL" id="BOOJ01000030">
    <property type="protein sequence ID" value="GIH93096.1"/>
    <property type="molecule type" value="Genomic_DNA"/>
</dbReference>
<accession>A0A8J3SIB0</accession>
<comment type="caution">
    <text evidence="2">The sequence shown here is derived from an EMBL/GenBank/DDBJ whole genome shotgun (WGS) entry which is preliminary data.</text>
</comment>
<feature type="compositionally biased region" description="Basic residues" evidence="1">
    <location>
        <begin position="1"/>
        <end position="10"/>
    </location>
</feature>
<keyword evidence="3" id="KW-1185">Reference proteome</keyword>
<gene>
    <name evidence="2" type="ORF">Psi01_37260</name>
</gene>
<evidence type="ECO:0000256" key="1">
    <source>
        <dbReference type="SAM" id="MobiDB-lite"/>
    </source>
</evidence>
<organism evidence="2 3">
    <name type="scientific">Planobispora siamensis</name>
    <dbReference type="NCBI Taxonomy" id="936338"/>
    <lineage>
        <taxon>Bacteria</taxon>
        <taxon>Bacillati</taxon>
        <taxon>Actinomycetota</taxon>
        <taxon>Actinomycetes</taxon>
        <taxon>Streptosporangiales</taxon>
        <taxon>Streptosporangiaceae</taxon>
        <taxon>Planobispora</taxon>
    </lineage>
</organism>
<evidence type="ECO:0000313" key="2">
    <source>
        <dbReference type="EMBL" id="GIH93096.1"/>
    </source>
</evidence>
<feature type="region of interest" description="Disordered" evidence="1">
    <location>
        <begin position="1"/>
        <end position="21"/>
    </location>
</feature>
<reference evidence="2 3" key="1">
    <citation type="submission" date="2021-01" db="EMBL/GenBank/DDBJ databases">
        <title>Whole genome shotgun sequence of Planobispora siamensis NBRC 107568.</title>
        <authorList>
            <person name="Komaki H."/>
            <person name="Tamura T."/>
        </authorList>
    </citation>
    <scope>NUCLEOTIDE SEQUENCE [LARGE SCALE GENOMIC DNA]</scope>
    <source>
        <strain evidence="2 3">NBRC 107568</strain>
    </source>
</reference>